<comment type="caution">
    <text evidence="1">The sequence shown here is derived from an EMBL/GenBank/DDBJ whole genome shotgun (WGS) entry which is preliminary data.</text>
</comment>
<name>A0ABT3AAW4_9ALTE</name>
<evidence type="ECO:0000313" key="2">
    <source>
        <dbReference type="Proteomes" id="UP001652504"/>
    </source>
</evidence>
<dbReference type="RefSeq" id="WP_263712743.1">
    <property type="nucleotide sequence ID" value="NZ_JAOWKX010000006.1"/>
</dbReference>
<dbReference type="EMBL" id="JAOWKX010000006">
    <property type="protein sequence ID" value="MCV2885451.1"/>
    <property type="molecule type" value="Genomic_DNA"/>
</dbReference>
<gene>
    <name evidence="1" type="ORF">OE749_12170</name>
</gene>
<keyword evidence="2" id="KW-1185">Reference proteome</keyword>
<accession>A0ABT3AAW4</accession>
<dbReference type="Proteomes" id="UP001652504">
    <property type="component" value="Unassembled WGS sequence"/>
</dbReference>
<reference evidence="1 2" key="1">
    <citation type="submission" date="2022-10" db="EMBL/GenBank/DDBJ databases">
        <title>Aestuariibacter sp. AA17 isolated from Montipora capitata coral fragment.</title>
        <authorList>
            <person name="Emsley S.A."/>
            <person name="Pfannmuller K.M."/>
            <person name="Loughran R.M."/>
            <person name="Shlafstein M."/>
            <person name="Papke E."/>
            <person name="Saw J.H."/>
            <person name="Ushijima B."/>
            <person name="Videau P."/>
        </authorList>
    </citation>
    <scope>NUCLEOTIDE SEQUENCE [LARGE SCALE GENOMIC DNA]</scope>
    <source>
        <strain evidence="1 2">AA17</strain>
    </source>
</reference>
<evidence type="ECO:0000313" key="1">
    <source>
        <dbReference type="EMBL" id="MCV2885451.1"/>
    </source>
</evidence>
<protein>
    <submittedName>
        <fullName evidence="1">Capsule biosynthesis protein</fullName>
    </submittedName>
</protein>
<organism evidence="1 2">
    <name type="scientific">Fluctibacter corallii</name>
    <dbReference type="NCBI Taxonomy" id="2984329"/>
    <lineage>
        <taxon>Bacteria</taxon>
        <taxon>Pseudomonadati</taxon>
        <taxon>Pseudomonadota</taxon>
        <taxon>Gammaproteobacteria</taxon>
        <taxon>Alteromonadales</taxon>
        <taxon>Alteromonadaceae</taxon>
        <taxon>Fluctibacter</taxon>
    </lineage>
</organism>
<dbReference type="Pfam" id="PF05159">
    <property type="entry name" value="Capsule_synth"/>
    <property type="match status" value="1"/>
</dbReference>
<proteinExistence type="predicted"/>
<dbReference type="InterPro" id="IPR007833">
    <property type="entry name" value="Capsule_polysaccharide_synth"/>
</dbReference>
<sequence length="417" mass="48269">MFVAHSSYALKFLSIEELKDKDYAVIGDGDYVVKLLELVKGTHGTMPSVIYTRRDNPRLEGCRLEPESNIAQSDIELFVLGTNLFQLEIIDRVSKWIPTQAEFVDVLIGRGDIHTQFHYRQPVPQSKRYVLFYAINPIENIDHYLRYFFTWLQNHQMDVVIRHPLQRVETHVIENAEGVIIWNGTMSIYDSVKTRLMSLDIPFTFVECGFFPQHEFFYFDRKGINTDSQLSEDDLEWISDDHLLTLHEKRETFRASITSMNKPPLTVSLPEDYIFVPLQVPTDTNIVNNSRFSRGMQEFIDYIEALYPNENIVFKAHPKDTHASTYQYQHGHVSSQHTLLLIEGAKLVHGINSSVLFEAALLGKEVKCEGHCLLSVHNDKPDKLLAAMIYRQFHTSDTAFSREKLERFSYLGYSCFG</sequence>